<evidence type="ECO:0000313" key="2">
    <source>
        <dbReference type="EMBL" id="ABG50126.1"/>
    </source>
</evidence>
<dbReference type="InterPro" id="IPR029063">
    <property type="entry name" value="SAM-dependent_MTases_sf"/>
</dbReference>
<dbReference type="EMBL" id="CP000393">
    <property type="protein sequence ID" value="ABG50126.1"/>
    <property type="molecule type" value="Genomic_DNA"/>
</dbReference>
<name>Q118E8_TRIEI</name>
<accession>Q118E8</accession>
<dbReference type="SUPFAM" id="SSF53335">
    <property type="entry name" value="S-adenosyl-L-methionine-dependent methyltransferases"/>
    <property type="match status" value="1"/>
</dbReference>
<proteinExistence type="predicted"/>
<dbReference type="KEGG" id="ter:Tery_0690"/>
<feature type="domain" description="Methyltransferase" evidence="1">
    <location>
        <begin position="8"/>
        <end position="47"/>
    </location>
</feature>
<dbReference type="Pfam" id="PF13649">
    <property type="entry name" value="Methyltransf_25"/>
    <property type="match status" value="1"/>
</dbReference>
<sequence>MPDKDAIILDAGAGTVMVGEALAELGYNNIIGVDFSEQMLEVGRKKQVYTALYQGNLE</sequence>
<dbReference type="eggNOG" id="COG4976">
    <property type="taxonomic scope" value="Bacteria"/>
</dbReference>
<dbReference type="AlphaFoldDB" id="Q118E8"/>
<gene>
    <name evidence="2" type="ordered locus">Tery_0690</name>
</gene>
<dbReference type="Gene3D" id="3.40.50.150">
    <property type="entry name" value="Vaccinia Virus protein VP39"/>
    <property type="match status" value="1"/>
</dbReference>
<dbReference type="InterPro" id="IPR041698">
    <property type="entry name" value="Methyltransf_25"/>
</dbReference>
<dbReference type="HOGENOM" id="CLU_2977973_0_0_3"/>
<organism evidence="2">
    <name type="scientific">Trichodesmium erythraeum (strain IMS101)</name>
    <dbReference type="NCBI Taxonomy" id="203124"/>
    <lineage>
        <taxon>Bacteria</taxon>
        <taxon>Bacillati</taxon>
        <taxon>Cyanobacteriota</taxon>
        <taxon>Cyanophyceae</taxon>
        <taxon>Oscillatoriophycideae</taxon>
        <taxon>Oscillatoriales</taxon>
        <taxon>Microcoleaceae</taxon>
        <taxon>Trichodesmium</taxon>
    </lineage>
</organism>
<protein>
    <recommendedName>
        <fullName evidence="1">Methyltransferase domain-containing protein</fullName>
    </recommendedName>
</protein>
<dbReference type="RefSeq" id="WP_011610519.1">
    <property type="nucleotide sequence ID" value="NC_008312.1"/>
</dbReference>
<evidence type="ECO:0000259" key="1">
    <source>
        <dbReference type="Pfam" id="PF13649"/>
    </source>
</evidence>
<reference evidence="2" key="1">
    <citation type="submission" date="2006-06" db="EMBL/GenBank/DDBJ databases">
        <title>Complete sequence of Trichodesmium erythraeum IMS101.</title>
        <authorList>
            <consortium name="US DOE Joint Genome Institute"/>
            <person name="Copeland A."/>
            <person name="Lucas S."/>
            <person name="Lapidus A."/>
            <person name="Barry K."/>
            <person name="Detter J.C."/>
            <person name="Glavina del Rio T."/>
            <person name="Hammon N."/>
            <person name="Israni S."/>
            <person name="Dalin E."/>
            <person name="Tice H."/>
            <person name="Pitluck S."/>
            <person name="Kiss H."/>
            <person name="Munk A.C."/>
            <person name="Brettin T."/>
            <person name="Bruce D."/>
            <person name="Han C."/>
            <person name="Tapia R."/>
            <person name="Gilna P."/>
            <person name="Schmutz J."/>
            <person name="Larimer F."/>
            <person name="Land M."/>
            <person name="Hauser L."/>
            <person name="Kyrpides N."/>
            <person name="Kim E."/>
            <person name="Richardson P."/>
        </authorList>
    </citation>
    <scope>NUCLEOTIDE SEQUENCE [LARGE SCALE GENOMIC DNA]</scope>
    <source>
        <strain evidence="2">IMS101</strain>
    </source>
</reference>